<dbReference type="PANTHER" id="PTHR31238">
    <property type="entry name" value="GERMIN-LIKE PROTEIN SUBFAMILY 3 MEMBER 3"/>
    <property type="match status" value="1"/>
</dbReference>
<comment type="caution">
    <text evidence="17">The sequence shown here is derived from an EMBL/GenBank/DDBJ whole genome shotgun (WGS) entry which is preliminary data.</text>
</comment>
<keyword evidence="4 15" id="KW-0964">Secreted</keyword>
<feature type="binding site" evidence="12">
    <location>
        <position position="100"/>
    </location>
    <ligand>
        <name>oxalate</name>
        <dbReference type="ChEBI" id="CHEBI:30623"/>
    </ligand>
</feature>
<comment type="catalytic activity">
    <reaction evidence="9">
        <text>2 superoxide + 2 H(+) = H2O2 + O2</text>
        <dbReference type="Rhea" id="RHEA:20696"/>
        <dbReference type="ChEBI" id="CHEBI:15378"/>
        <dbReference type="ChEBI" id="CHEBI:15379"/>
        <dbReference type="ChEBI" id="CHEBI:16240"/>
        <dbReference type="ChEBI" id="CHEBI:18421"/>
        <dbReference type="EC" id="1.15.1.1"/>
    </reaction>
</comment>
<feature type="chain" id="PRO_5044533566" description="Germin-like protein" evidence="15">
    <location>
        <begin position="27"/>
        <end position="219"/>
    </location>
</feature>
<dbReference type="AlphaFoldDB" id="A0ABD3EM74"/>
<dbReference type="InterPro" id="IPR006045">
    <property type="entry name" value="Cupin_1"/>
</dbReference>
<comment type="subcellular location">
    <subcellularLocation>
        <location evidence="1 15">Secreted</location>
        <location evidence="1 15">Extracellular space</location>
        <location evidence="1 15">Apoplast</location>
    </subcellularLocation>
</comment>
<feature type="signal peptide" evidence="15">
    <location>
        <begin position="1"/>
        <end position="26"/>
    </location>
</feature>
<keyword evidence="5 12" id="KW-0479">Metal-binding</keyword>
<evidence type="ECO:0000256" key="7">
    <source>
        <dbReference type="ARBA" id="ARBA00023157"/>
    </source>
</evidence>
<reference evidence="18" key="1">
    <citation type="journal article" date="2024" name="IScience">
        <title>Strigolactones Initiate the Formation of Haustorium-like Structures in Castilleja.</title>
        <authorList>
            <person name="Buerger M."/>
            <person name="Peterson D."/>
            <person name="Chory J."/>
        </authorList>
    </citation>
    <scope>NUCLEOTIDE SEQUENCE [LARGE SCALE GENOMIC DNA]</scope>
</reference>
<feature type="binding site" evidence="13">
    <location>
        <position position="115"/>
    </location>
    <ligand>
        <name>Mn(2+)</name>
        <dbReference type="ChEBI" id="CHEBI:29035"/>
    </ligand>
</feature>
<evidence type="ECO:0000256" key="2">
    <source>
        <dbReference type="ARBA" id="ARBA00007456"/>
    </source>
</evidence>
<evidence type="ECO:0000256" key="3">
    <source>
        <dbReference type="ARBA" id="ARBA00022523"/>
    </source>
</evidence>
<feature type="binding site" evidence="13">
    <location>
        <position position="113"/>
    </location>
    <ligand>
        <name>Mn(2+)</name>
        <dbReference type="ChEBI" id="CHEBI:29035"/>
    </ligand>
</feature>
<dbReference type="PRINTS" id="PR00325">
    <property type="entry name" value="GERMIN"/>
</dbReference>
<dbReference type="FunFam" id="2.60.120.10:FF:000025">
    <property type="entry name" value="germin-like protein subfamily 2 member 1"/>
    <property type="match status" value="1"/>
</dbReference>
<feature type="binding site" evidence="12">
    <location>
        <position position="120"/>
    </location>
    <ligand>
        <name>oxalate</name>
        <dbReference type="ChEBI" id="CHEBI:30623"/>
    </ligand>
</feature>
<dbReference type="GO" id="GO:0004784">
    <property type="term" value="F:superoxide dismutase activity"/>
    <property type="evidence" value="ECO:0007669"/>
    <property type="project" value="UniProtKB-EC"/>
</dbReference>
<dbReference type="EMBL" id="JAVIJP010000002">
    <property type="protein sequence ID" value="KAL3655341.1"/>
    <property type="molecule type" value="Genomic_DNA"/>
</dbReference>
<evidence type="ECO:0000256" key="5">
    <source>
        <dbReference type="ARBA" id="ARBA00022723"/>
    </source>
</evidence>
<keyword evidence="6 15" id="KW-0732">Signal</keyword>
<comment type="function">
    <text evidence="10">May interact with bacterial adhesins thereby protecting the reproductive tissues from microbial attack. Has no oxalate oxidase activity.</text>
</comment>
<evidence type="ECO:0000256" key="13">
    <source>
        <dbReference type="PIRSR" id="PIRSR601929-2"/>
    </source>
</evidence>
<feature type="binding site" evidence="13">
    <location>
        <position position="159"/>
    </location>
    <ligand>
        <name>Mn(2+)</name>
        <dbReference type="ChEBI" id="CHEBI:29035"/>
    </ligand>
</feature>
<dbReference type="InterPro" id="IPR014710">
    <property type="entry name" value="RmlC-like_jellyroll"/>
</dbReference>
<dbReference type="Proteomes" id="UP001632038">
    <property type="component" value="Unassembled WGS sequence"/>
</dbReference>
<proteinExistence type="inferred from homology"/>
<evidence type="ECO:0000256" key="10">
    <source>
        <dbReference type="ARBA" id="ARBA00058969"/>
    </source>
</evidence>
<feature type="binding site" evidence="13">
    <location>
        <position position="120"/>
    </location>
    <ligand>
        <name>Mn(2+)</name>
        <dbReference type="ChEBI" id="CHEBI:29035"/>
    </ligand>
</feature>
<keyword evidence="8 12" id="KW-0464">Manganese</keyword>
<dbReference type="SUPFAM" id="SSF51182">
    <property type="entry name" value="RmlC-like cupins"/>
    <property type="match status" value="1"/>
</dbReference>
<feature type="binding site" evidence="12">
    <location>
        <position position="110"/>
    </location>
    <ligand>
        <name>oxalate</name>
        <dbReference type="ChEBI" id="CHEBI:30623"/>
    </ligand>
</feature>
<evidence type="ECO:0000256" key="8">
    <source>
        <dbReference type="ARBA" id="ARBA00023211"/>
    </source>
</evidence>
<dbReference type="InterPro" id="IPR001929">
    <property type="entry name" value="Germin"/>
</dbReference>
<evidence type="ECO:0000256" key="6">
    <source>
        <dbReference type="ARBA" id="ARBA00022729"/>
    </source>
</evidence>
<evidence type="ECO:0000313" key="17">
    <source>
        <dbReference type="EMBL" id="KAL3655341.1"/>
    </source>
</evidence>
<dbReference type="GO" id="GO:0010497">
    <property type="term" value="P:plasmodesmata-mediated intercellular transport"/>
    <property type="evidence" value="ECO:0007669"/>
    <property type="project" value="UniProtKB-ARBA"/>
</dbReference>
<evidence type="ECO:0000256" key="4">
    <source>
        <dbReference type="ARBA" id="ARBA00022525"/>
    </source>
</evidence>
<keyword evidence="3 15" id="KW-0052">Apoplast</keyword>
<comment type="similarity">
    <text evidence="2 15">Belongs to the germin family.</text>
</comment>
<dbReference type="PROSITE" id="PS00725">
    <property type="entry name" value="GERMIN"/>
    <property type="match status" value="1"/>
</dbReference>
<evidence type="ECO:0000256" key="1">
    <source>
        <dbReference type="ARBA" id="ARBA00004271"/>
    </source>
</evidence>
<dbReference type="GO" id="GO:0048046">
    <property type="term" value="C:apoplast"/>
    <property type="evidence" value="ECO:0007669"/>
    <property type="project" value="UniProtKB-SubCell"/>
</dbReference>
<evidence type="ECO:0000256" key="12">
    <source>
        <dbReference type="PIRSR" id="PIRSR601929-1"/>
    </source>
</evidence>
<sequence>MASKTPQPILILFTTLLFLSPTPSQSSDPDPLQDYCIADLKHPRLLNGFPCKPASQVTTNDFFYSGLRRTGNTNNSLSSSLTPGNVLSFPGLNTLGISMNRVDLGIGGLNPPHIHPRATEIGFVVKGKVLIGLITTGNKVFEKNLTAGDMFVAPRGLVHYQMNVGKEEAFIITAFNSQLPGAVVVSMSLFGSKPSVNDDVLTKAFHVNKSVVDEIKSKF</sequence>
<dbReference type="CDD" id="cd02241">
    <property type="entry name" value="cupin_OxOx"/>
    <property type="match status" value="1"/>
</dbReference>
<comment type="subunit">
    <text evidence="11">Monomer. In the absence of manganese, it forms tetrameric and pentameric forms which show superoxide dismutase activity.</text>
</comment>
<keyword evidence="7 14" id="KW-1015">Disulfide bond</keyword>
<evidence type="ECO:0000259" key="16">
    <source>
        <dbReference type="SMART" id="SM00835"/>
    </source>
</evidence>
<evidence type="ECO:0000313" key="18">
    <source>
        <dbReference type="Proteomes" id="UP001632038"/>
    </source>
</evidence>
<keyword evidence="18" id="KW-1185">Reference proteome</keyword>
<name>A0ABD3EM74_9LAMI</name>
<organism evidence="17 18">
    <name type="scientific">Castilleja foliolosa</name>
    <dbReference type="NCBI Taxonomy" id="1961234"/>
    <lineage>
        <taxon>Eukaryota</taxon>
        <taxon>Viridiplantae</taxon>
        <taxon>Streptophyta</taxon>
        <taxon>Embryophyta</taxon>
        <taxon>Tracheophyta</taxon>
        <taxon>Spermatophyta</taxon>
        <taxon>Magnoliopsida</taxon>
        <taxon>eudicotyledons</taxon>
        <taxon>Gunneridae</taxon>
        <taxon>Pentapetalae</taxon>
        <taxon>asterids</taxon>
        <taxon>lamiids</taxon>
        <taxon>Lamiales</taxon>
        <taxon>Orobanchaceae</taxon>
        <taxon>Pedicularideae</taxon>
        <taxon>Castillejinae</taxon>
        <taxon>Castilleja</taxon>
    </lineage>
</organism>
<feature type="disulfide bond" evidence="14">
    <location>
        <begin position="36"/>
        <end position="51"/>
    </location>
</feature>
<dbReference type="InterPro" id="IPR011051">
    <property type="entry name" value="RmlC_Cupin_sf"/>
</dbReference>
<dbReference type="InterPro" id="IPR019780">
    <property type="entry name" value="Germin_Mn-BS"/>
</dbReference>
<dbReference type="Gene3D" id="2.60.120.10">
    <property type="entry name" value="Jelly Rolls"/>
    <property type="match status" value="1"/>
</dbReference>
<dbReference type="Pfam" id="PF00190">
    <property type="entry name" value="Cupin_1"/>
    <property type="match status" value="1"/>
</dbReference>
<protein>
    <recommendedName>
        <fullName evidence="15">Germin-like protein</fullName>
    </recommendedName>
</protein>
<evidence type="ECO:0000256" key="15">
    <source>
        <dbReference type="RuleBase" id="RU366015"/>
    </source>
</evidence>
<evidence type="ECO:0000256" key="14">
    <source>
        <dbReference type="PIRSR" id="PIRSR601929-3"/>
    </source>
</evidence>
<evidence type="ECO:0000256" key="11">
    <source>
        <dbReference type="ARBA" id="ARBA00064720"/>
    </source>
</evidence>
<feature type="binding site" evidence="12">
    <location>
        <position position="115"/>
    </location>
    <ligand>
        <name>oxalate</name>
        <dbReference type="ChEBI" id="CHEBI:30623"/>
    </ligand>
</feature>
<gene>
    <name evidence="17" type="ORF">CASFOL_001127</name>
</gene>
<accession>A0ABD3EM74</accession>
<dbReference type="GO" id="GO:0009506">
    <property type="term" value="C:plasmodesma"/>
    <property type="evidence" value="ECO:0007669"/>
    <property type="project" value="UniProtKB-ARBA"/>
</dbReference>
<evidence type="ECO:0000256" key="9">
    <source>
        <dbReference type="ARBA" id="ARBA00049204"/>
    </source>
</evidence>
<dbReference type="SMART" id="SM00835">
    <property type="entry name" value="Cupin_1"/>
    <property type="match status" value="1"/>
</dbReference>
<dbReference type="GO" id="GO:0030145">
    <property type="term" value="F:manganese ion binding"/>
    <property type="evidence" value="ECO:0007669"/>
    <property type="project" value="UniProtKB-UniRule"/>
</dbReference>
<feature type="domain" description="Cupin type-1" evidence="16">
    <location>
        <begin position="65"/>
        <end position="213"/>
    </location>
</feature>
<dbReference type="GO" id="GO:2000280">
    <property type="term" value="P:regulation of root development"/>
    <property type="evidence" value="ECO:0007669"/>
    <property type="project" value="UniProtKB-ARBA"/>
</dbReference>